<gene>
    <name evidence="2" type="ORF">SAMN02910265_02579</name>
</gene>
<dbReference type="GO" id="GO:0004222">
    <property type="term" value="F:metalloendopeptidase activity"/>
    <property type="evidence" value="ECO:0007669"/>
    <property type="project" value="TreeGrafter"/>
</dbReference>
<organism evidence="2 3">
    <name type="scientific">Ruminococcus flavefaciens</name>
    <dbReference type="NCBI Taxonomy" id="1265"/>
    <lineage>
        <taxon>Bacteria</taxon>
        <taxon>Bacillati</taxon>
        <taxon>Bacillota</taxon>
        <taxon>Clostridia</taxon>
        <taxon>Eubacteriales</taxon>
        <taxon>Oscillospiraceae</taxon>
        <taxon>Ruminococcus</taxon>
    </lineage>
</organism>
<dbReference type="OrthoDB" id="9762027at2"/>
<dbReference type="GO" id="GO:0046872">
    <property type="term" value="F:metal ion binding"/>
    <property type="evidence" value="ECO:0007669"/>
    <property type="project" value="InterPro"/>
</dbReference>
<name>A0A1H6KX83_RUMFL</name>
<dbReference type="Pfam" id="PF22516">
    <property type="entry name" value="PreP_C"/>
    <property type="match status" value="1"/>
</dbReference>
<evidence type="ECO:0000259" key="1">
    <source>
        <dbReference type="SMART" id="SM01264"/>
    </source>
</evidence>
<accession>A0A1H6KX83</accession>
<dbReference type="SUPFAM" id="SSF63411">
    <property type="entry name" value="LuxS/MPP-like metallohydrolase"/>
    <property type="match status" value="4"/>
</dbReference>
<dbReference type="GO" id="GO:0016485">
    <property type="term" value="P:protein processing"/>
    <property type="evidence" value="ECO:0007669"/>
    <property type="project" value="TreeGrafter"/>
</dbReference>
<dbReference type="EMBL" id="FNWV01000010">
    <property type="protein sequence ID" value="SEH76621.1"/>
    <property type="molecule type" value="Genomic_DNA"/>
</dbReference>
<sequence length="951" mass="105990">MQINDNIHGFTVIRITPAPNSGSELIEMNHDKTGAKLIWLKNDGENKLFSIGFRTPPKDDTGIFHILEHSVLGGSKKYPVKEPFLELMKGTMNTFLNAMTYPDKTIFPVSSRNDTDFMNLTQVYLDAVFDPAIYYNPNIFYQEGWHIEMRSKSDKPVYKGVVFNEMKGALSSIYSRIETELMNVLFPDTCYRFESGGLPEKITNLTYEQFIEGHKKHYHPSNSYIFLDGPVDIDSVLGLIDGEYLSRYDKREADTEIPFQKAIAPTVKKCYYEISQDEDDKKHTYLVMGKVLGSWEEREKITAASVLAEALTGSNDAPLKRAVLDTELCLDVSLEVSDGILQPFGSLCISNTDPESCEKLKETVRNTASSLCRDGIDRELLKASINRLEFKFRAGKEPRGLTRCTNALSAWLYGGDPLCYLELGEVYDSLRSKLDTDYFEKLLHEWLLDESGQAELYMLPSRTYGEEQKAAEEKRLSDVMNSLACEEVDVLIEQNKKLDDWQKSVDTPEQLATMPHLALSEVSDKPLAFETDETKCNGVTVLRHPASDKGIAALNLYFSLADCTEQELSAAAAMCELYGSLATSKSSAAEIQRRVTGVLGSISYNINVFSQMGVKDKCKPFLSVKARFLEKNTDEALSLISEIITDTQFTDNAAICEILKQEKEDFKQHIMSNGHSYSMNRVKASLSAESAVAELVSGYEGYKRLNAALDAPEKLIADINSVSKRIICSSRLTASITDSSDISIEPLISSLPEGTPSACEEMAYTLNIPEKQGVIIPSGISYTAMAFPDNSADIAVCNVLFHALSLEYLWNEVRVKGGAYGTGAMISPSREQSFYSYRDPSPKTTIETFRKAADFTAEYCKNDPDITQYIISSIAKNEPLYSDGNRSIKADGVWFRGVSSEERADIKRKMLKVTPKQLAEAAEKLRNCGNICVFGNEAAMQGLDLTVDTLA</sequence>
<dbReference type="PANTHER" id="PTHR43016">
    <property type="entry name" value="PRESEQUENCE PROTEASE"/>
    <property type="match status" value="1"/>
</dbReference>
<evidence type="ECO:0000313" key="3">
    <source>
        <dbReference type="Proteomes" id="UP000183190"/>
    </source>
</evidence>
<dbReference type="Gene3D" id="3.30.830.10">
    <property type="entry name" value="Metalloenzyme, LuxS/M16 peptidase-like"/>
    <property type="match status" value="4"/>
</dbReference>
<dbReference type="InterPro" id="IPR011249">
    <property type="entry name" value="Metalloenz_LuxS/M16"/>
</dbReference>
<dbReference type="SMART" id="SM01264">
    <property type="entry name" value="M16C_associated"/>
    <property type="match status" value="1"/>
</dbReference>
<proteinExistence type="predicted"/>
<dbReference type="RefSeq" id="WP_074718072.1">
    <property type="nucleotide sequence ID" value="NZ_FNWV01000010.1"/>
</dbReference>
<reference evidence="2 3" key="1">
    <citation type="submission" date="2016-10" db="EMBL/GenBank/DDBJ databases">
        <authorList>
            <person name="de Groot N.N."/>
        </authorList>
    </citation>
    <scope>NUCLEOTIDE SEQUENCE [LARGE SCALE GENOMIC DNA]</scope>
    <source>
        <strain evidence="2 3">YAD2003</strain>
    </source>
</reference>
<dbReference type="AlphaFoldDB" id="A0A1H6KX83"/>
<dbReference type="InterPro" id="IPR055130">
    <property type="entry name" value="PreP_C"/>
</dbReference>
<dbReference type="InterPro" id="IPR013578">
    <property type="entry name" value="Peptidase_M16C_assoc"/>
</dbReference>
<dbReference type="InterPro" id="IPR007863">
    <property type="entry name" value="Peptidase_M16_C"/>
</dbReference>
<dbReference type="Proteomes" id="UP000183190">
    <property type="component" value="Unassembled WGS sequence"/>
</dbReference>
<dbReference type="Pfam" id="PF08367">
    <property type="entry name" value="M16C_assoc"/>
    <property type="match status" value="1"/>
</dbReference>
<dbReference type="PANTHER" id="PTHR43016:SF13">
    <property type="entry name" value="PRESEQUENCE PROTEASE, MITOCHONDRIAL"/>
    <property type="match status" value="1"/>
</dbReference>
<evidence type="ECO:0000313" key="2">
    <source>
        <dbReference type="EMBL" id="SEH76621.1"/>
    </source>
</evidence>
<feature type="domain" description="Peptidase M16C associated" evidence="1">
    <location>
        <begin position="458"/>
        <end position="708"/>
    </location>
</feature>
<dbReference type="Pfam" id="PF05193">
    <property type="entry name" value="Peptidase_M16_C"/>
    <property type="match status" value="1"/>
</dbReference>
<protein>
    <recommendedName>
        <fullName evidence="1">Peptidase M16C associated domain-containing protein</fullName>
    </recommendedName>
</protein>